<dbReference type="Proteomes" id="UP000217265">
    <property type="component" value="Chromosome"/>
</dbReference>
<dbReference type="InterPro" id="IPR025857">
    <property type="entry name" value="MacB_PCD"/>
</dbReference>
<evidence type="ECO:0000256" key="5">
    <source>
        <dbReference type="ARBA" id="ARBA00022989"/>
    </source>
</evidence>
<organism evidence="10 11">
    <name type="scientific">Nibricoccus aquaticus</name>
    <dbReference type="NCBI Taxonomy" id="2576891"/>
    <lineage>
        <taxon>Bacteria</taxon>
        <taxon>Pseudomonadati</taxon>
        <taxon>Verrucomicrobiota</taxon>
        <taxon>Opitutia</taxon>
        <taxon>Opitutales</taxon>
        <taxon>Opitutaceae</taxon>
        <taxon>Nibricoccus</taxon>
    </lineage>
</organism>
<reference evidence="10 11" key="1">
    <citation type="submission" date="2017-09" db="EMBL/GenBank/DDBJ databases">
        <title>Complete genome sequence of Verrucomicrobial strain HZ-65, isolated from freshwater.</title>
        <authorList>
            <person name="Choi A."/>
        </authorList>
    </citation>
    <scope>NUCLEOTIDE SEQUENCE [LARGE SCALE GENOMIC DNA]</scope>
    <source>
        <strain evidence="10 11">HZ-65</strain>
    </source>
</reference>
<dbReference type="EMBL" id="CP023344">
    <property type="protein sequence ID" value="ATC62882.1"/>
    <property type="molecule type" value="Genomic_DNA"/>
</dbReference>
<evidence type="ECO:0000256" key="3">
    <source>
        <dbReference type="ARBA" id="ARBA00022475"/>
    </source>
</evidence>
<dbReference type="InterPro" id="IPR051447">
    <property type="entry name" value="Lipoprotein-release_system"/>
</dbReference>
<evidence type="ECO:0000256" key="1">
    <source>
        <dbReference type="ARBA" id="ARBA00004651"/>
    </source>
</evidence>
<evidence type="ECO:0000259" key="9">
    <source>
        <dbReference type="Pfam" id="PF12704"/>
    </source>
</evidence>
<feature type="transmembrane region" description="Helical" evidence="7">
    <location>
        <begin position="380"/>
        <end position="400"/>
    </location>
</feature>
<comment type="subcellular location">
    <subcellularLocation>
        <location evidence="1">Cell membrane</location>
        <topology evidence="1">Multi-pass membrane protein</topology>
    </subcellularLocation>
</comment>
<name>A0A290QG73_9BACT</name>
<feature type="domain" description="ABC3 transporter permease C-terminal" evidence="8">
    <location>
        <begin position="287"/>
        <end position="410"/>
    </location>
</feature>
<comment type="similarity">
    <text evidence="2">Belongs to the ABC-4 integral membrane protein family. LolC/E subfamily.</text>
</comment>
<keyword evidence="11" id="KW-1185">Reference proteome</keyword>
<dbReference type="RefSeq" id="WP_096054517.1">
    <property type="nucleotide sequence ID" value="NZ_CP023344.1"/>
</dbReference>
<dbReference type="PANTHER" id="PTHR30489:SF0">
    <property type="entry name" value="LIPOPROTEIN-RELEASING SYSTEM TRANSMEMBRANE PROTEIN LOLE"/>
    <property type="match status" value="1"/>
</dbReference>
<evidence type="ECO:0000256" key="4">
    <source>
        <dbReference type="ARBA" id="ARBA00022692"/>
    </source>
</evidence>
<dbReference type="Pfam" id="PF02687">
    <property type="entry name" value="FtsX"/>
    <property type="match status" value="1"/>
</dbReference>
<gene>
    <name evidence="10" type="ORF">CMV30_02275</name>
</gene>
<feature type="domain" description="MacB-like periplasmic core" evidence="9">
    <location>
        <begin position="20"/>
        <end position="257"/>
    </location>
</feature>
<dbReference type="Pfam" id="PF12704">
    <property type="entry name" value="MacB_PCD"/>
    <property type="match status" value="1"/>
</dbReference>
<dbReference type="GO" id="GO:0098797">
    <property type="term" value="C:plasma membrane protein complex"/>
    <property type="evidence" value="ECO:0007669"/>
    <property type="project" value="TreeGrafter"/>
</dbReference>
<evidence type="ECO:0000313" key="10">
    <source>
        <dbReference type="EMBL" id="ATC62882.1"/>
    </source>
</evidence>
<keyword evidence="3" id="KW-1003">Cell membrane</keyword>
<keyword evidence="4 7" id="KW-0812">Transmembrane</keyword>
<evidence type="ECO:0000259" key="8">
    <source>
        <dbReference type="Pfam" id="PF02687"/>
    </source>
</evidence>
<accession>A0A290QG73</accession>
<feature type="transmembrane region" description="Helical" evidence="7">
    <location>
        <begin position="328"/>
        <end position="350"/>
    </location>
</feature>
<dbReference type="InterPro" id="IPR003838">
    <property type="entry name" value="ABC3_permease_C"/>
</dbReference>
<keyword evidence="6 7" id="KW-0472">Membrane</keyword>
<dbReference type="AlphaFoldDB" id="A0A290QG73"/>
<dbReference type="PANTHER" id="PTHR30489">
    <property type="entry name" value="LIPOPROTEIN-RELEASING SYSTEM TRANSMEMBRANE PROTEIN LOLE"/>
    <property type="match status" value="1"/>
</dbReference>
<evidence type="ECO:0000256" key="7">
    <source>
        <dbReference type="SAM" id="Phobius"/>
    </source>
</evidence>
<keyword evidence="5 7" id="KW-1133">Transmembrane helix</keyword>
<protein>
    <submittedName>
        <fullName evidence="10">ABC transporter permease</fullName>
    </submittedName>
</protein>
<dbReference type="OrthoDB" id="9770036at2"/>
<evidence type="ECO:0000256" key="2">
    <source>
        <dbReference type="ARBA" id="ARBA00005236"/>
    </source>
</evidence>
<evidence type="ECO:0000313" key="11">
    <source>
        <dbReference type="Proteomes" id="UP000217265"/>
    </source>
</evidence>
<evidence type="ECO:0000256" key="6">
    <source>
        <dbReference type="ARBA" id="ARBA00023136"/>
    </source>
</evidence>
<feature type="transmembrane region" description="Helical" evidence="7">
    <location>
        <begin position="279"/>
        <end position="307"/>
    </location>
</feature>
<dbReference type="GO" id="GO:0044874">
    <property type="term" value="P:lipoprotein localization to outer membrane"/>
    <property type="evidence" value="ECO:0007669"/>
    <property type="project" value="TreeGrafter"/>
</dbReference>
<dbReference type="KEGG" id="vbh:CMV30_02275"/>
<sequence>MRTNLQIALRFLLAKKRSMAMSLLGIAFGVGFIVLTQAVTSGFQEFFIRTILGTDGAIRVEDKFQATTVDIPVDDGGVEKKGPVAAITVESERRYQEGVAEPRLLRESLARFPEITGMSEVVRGSVLIQSATREDNAQVIGIEFDDHAGVSNLEEQIVLGELAAFRDSPSGILVGAALAERLRISPGNSVLLTYAGQSTRYRVAAIYETGVREIDRVRIFLHLSEARTVLKRPYGASFIQLSLKDSAQAPEIARQIELVASHRATSWQQREKVWLDVFLFFRIAAAIMVSTIIIVSGLGMFNTLAMIVMEKTKDIAILRSMGFTRGDIGAIFMLQGVLVLLIGVVAGWGLGALSTYAVSSVPISVRGIFSTDHVVVAWDLAHYAGAAVAATVVVFVASWLPARRAARLEPAAIIRGASQ</sequence>
<proteinExistence type="inferred from homology"/>